<dbReference type="AlphaFoldDB" id="H5T837"/>
<dbReference type="Proteomes" id="UP000053586">
    <property type="component" value="Unassembled WGS sequence"/>
</dbReference>
<evidence type="ECO:0000313" key="2">
    <source>
        <dbReference type="Proteomes" id="UP000053586"/>
    </source>
</evidence>
<proteinExistence type="predicted"/>
<dbReference type="EMBL" id="BAET01000004">
    <property type="protein sequence ID" value="GAB54464.1"/>
    <property type="molecule type" value="Genomic_DNA"/>
</dbReference>
<keyword evidence="2" id="KW-1185">Reference proteome</keyword>
<organism evidence="1 2">
    <name type="scientific">Glaciecola punicea ACAM 611</name>
    <dbReference type="NCBI Taxonomy" id="1121923"/>
    <lineage>
        <taxon>Bacteria</taxon>
        <taxon>Pseudomonadati</taxon>
        <taxon>Pseudomonadota</taxon>
        <taxon>Gammaproteobacteria</taxon>
        <taxon>Alteromonadales</taxon>
        <taxon>Alteromonadaceae</taxon>
        <taxon>Glaciecola</taxon>
    </lineage>
</organism>
<accession>H5T837</accession>
<reference evidence="1 2" key="2">
    <citation type="journal article" date="2017" name="Antonie Van Leeuwenhoek">
        <title>Rhizobium rhizosphaerae sp. nov., a novel species isolated from rice rhizosphere.</title>
        <authorList>
            <person name="Zhao J.J."/>
            <person name="Zhang J."/>
            <person name="Zhang R.J."/>
            <person name="Zhang C.W."/>
            <person name="Yin H.Q."/>
            <person name="Zhang X.X."/>
        </authorList>
    </citation>
    <scope>NUCLEOTIDE SEQUENCE [LARGE SCALE GENOMIC DNA]</scope>
    <source>
        <strain evidence="1 2">ACAM 611</strain>
    </source>
</reference>
<evidence type="ECO:0000313" key="1">
    <source>
        <dbReference type="EMBL" id="GAB54464.1"/>
    </source>
</evidence>
<reference evidence="1 2" key="1">
    <citation type="journal article" date="2012" name="J. Bacteriol.">
        <title>Genome sequence of proteorhodopsin-containing sea ice bacterium Glaciecola punicea ACAM 611T.</title>
        <authorList>
            <person name="Qin Q.-L."/>
            <person name="Xie B.-B."/>
            <person name="Shu Y.-L."/>
            <person name="Rong J.-C."/>
            <person name="Zhao D.-L."/>
            <person name="Zhang X.-Y."/>
            <person name="Chen X.-L."/>
            <person name="Zhou B.-C."/>
            <person name="Zhanga Y.-Z."/>
        </authorList>
    </citation>
    <scope>NUCLEOTIDE SEQUENCE [LARGE SCALE GENOMIC DNA]</scope>
    <source>
        <strain evidence="1 2">ACAM 611</strain>
    </source>
</reference>
<sequence>MSPYRQIIQGLTLGQKANFNKEFERRPKAISSNLRLLVKMEVKRLAKPSIHSIDLRTVVNEQC</sequence>
<gene>
    <name evidence="1" type="ORF">GPUN_0316</name>
</gene>
<protein>
    <submittedName>
        <fullName evidence="1">Uncharacterized protein</fullName>
    </submittedName>
</protein>
<comment type="caution">
    <text evidence="1">The sequence shown here is derived from an EMBL/GenBank/DDBJ whole genome shotgun (WGS) entry which is preliminary data.</text>
</comment>
<name>H5T837_9ALTE</name>